<accession>A0A1Q9GWA7</accession>
<organism evidence="1 2">
    <name type="scientific">Photobacterium proteolyticum</name>
    <dbReference type="NCBI Taxonomy" id="1903952"/>
    <lineage>
        <taxon>Bacteria</taxon>
        <taxon>Pseudomonadati</taxon>
        <taxon>Pseudomonadota</taxon>
        <taxon>Gammaproteobacteria</taxon>
        <taxon>Vibrionales</taxon>
        <taxon>Vibrionaceae</taxon>
        <taxon>Photobacterium</taxon>
    </lineage>
</organism>
<reference evidence="1 2" key="1">
    <citation type="submission" date="2016-09" db="EMBL/GenBank/DDBJ databases">
        <title>Photobacterium proteolyticum sp. nov. a protease producing bacterium isolated from ocean sediments of Laizhou Bay.</title>
        <authorList>
            <person name="Li Y."/>
        </authorList>
    </citation>
    <scope>NUCLEOTIDE SEQUENCE [LARGE SCALE GENOMIC DNA]</scope>
    <source>
        <strain evidence="1 2">13-12</strain>
    </source>
</reference>
<dbReference type="AlphaFoldDB" id="A0A1Q9GWA7"/>
<keyword evidence="2" id="KW-1185">Reference proteome</keyword>
<sequence length="75" mass="8667">MVVILKGSEFVNNDAIFFDDRRTLRKVTNFESINDFFEINGMLQEHTKKYIVTLIDGFKLTVKVTGNSMVIDDFS</sequence>
<evidence type="ECO:0000313" key="2">
    <source>
        <dbReference type="Proteomes" id="UP000186905"/>
    </source>
</evidence>
<name>A0A1Q9GWA7_9GAMM</name>
<gene>
    <name evidence="1" type="ORF">BIT28_17605</name>
</gene>
<evidence type="ECO:0000313" key="1">
    <source>
        <dbReference type="EMBL" id="OLQ79516.1"/>
    </source>
</evidence>
<protein>
    <submittedName>
        <fullName evidence="1">Uncharacterized protein</fullName>
    </submittedName>
</protein>
<dbReference type="EMBL" id="MJIL01000050">
    <property type="protein sequence ID" value="OLQ79516.1"/>
    <property type="molecule type" value="Genomic_DNA"/>
</dbReference>
<dbReference type="Proteomes" id="UP000186905">
    <property type="component" value="Unassembled WGS sequence"/>
</dbReference>
<proteinExistence type="predicted"/>
<comment type="caution">
    <text evidence="1">The sequence shown here is derived from an EMBL/GenBank/DDBJ whole genome shotgun (WGS) entry which is preliminary data.</text>
</comment>